<dbReference type="Gene3D" id="1.10.357.10">
    <property type="entry name" value="Tetracycline Repressor, domain 2"/>
    <property type="match status" value="1"/>
</dbReference>
<dbReference type="OrthoDB" id="3627020at2"/>
<evidence type="ECO:0000256" key="3">
    <source>
        <dbReference type="ARBA" id="ARBA00023163"/>
    </source>
</evidence>
<dbReference type="PANTHER" id="PTHR30055">
    <property type="entry name" value="HTH-TYPE TRANSCRIPTIONAL REGULATOR RUTR"/>
    <property type="match status" value="1"/>
</dbReference>
<comment type="caution">
    <text evidence="6">The sequence shown here is derived from an EMBL/GenBank/DDBJ whole genome shotgun (WGS) entry which is preliminary data.</text>
</comment>
<evidence type="ECO:0000259" key="5">
    <source>
        <dbReference type="PROSITE" id="PS50977"/>
    </source>
</evidence>
<keyword evidence="1" id="KW-0805">Transcription regulation</keyword>
<evidence type="ECO:0000256" key="4">
    <source>
        <dbReference type="PROSITE-ProRule" id="PRU00335"/>
    </source>
</evidence>
<dbReference type="eggNOG" id="COG1309">
    <property type="taxonomic scope" value="Bacteria"/>
</dbReference>
<dbReference type="InterPro" id="IPR009057">
    <property type="entry name" value="Homeodomain-like_sf"/>
</dbReference>
<dbReference type="PANTHER" id="PTHR30055:SF234">
    <property type="entry name" value="HTH-TYPE TRANSCRIPTIONAL REGULATOR BETI"/>
    <property type="match status" value="1"/>
</dbReference>
<keyword evidence="2 4" id="KW-0238">DNA-binding</keyword>
<dbReference type="GO" id="GO:0000976">
    <property type="term" value="F:transcription cis-regulatory region binding"/>
    <property type="evidence" value="ECO:0007669"/>
    <property type="project" value="TreeGrafter"/>
</dbReference>
<evidence type="ECO:0000313" key="6">
    <source>
        <dbReference type="EMBL" id="EJF42045.1"/>
    </source>
</evidence>
<protein>
    <submittedName>
        <fullName evidence="6">Transcriptional regulator, TetR family</fullName>
    </submittedName>
</protein>
<dbReference type="InterPro" id="IPR001647">
    <property type="entry name" value="HTH_TetR"/>
</dbReference>
<accession>J1H8T4</accession>
<keyword evidence="7" id="KW-1185">Reference proteome</keyword>
<dbReference type="Proteomes" id="UP000002941">
    <property type="component" value="Unassembled WGS sequence"/>
</dbReference>
<evidence type="ECO:0000256" key="1">
    <source>
        <dbReference type="ARBA" id="ARBA00023015"/>
    </source>
</evidence>
<reference evidence="6 7" key="1">
    <citation type="submission" date="2012-05" db="EMBL/GenBank/DDBJ databases">
        <authorList>
            <person name="Harkins D.M."/>
            <person name="Madupu R."/>
            <person name="Durkin A.S."/>
            <person name="Torralba M."/>
            <person name="Methe B."/>
            <person name="Sutton G.G."/>
            <person name="Nelson K.E."/>
        </authorList>
    </citation>
    <scope>NUCLEOTIDE SEQUENCE [LARGE SCALE GENOMIC DNA]</scope>
    <source>
        <strain evidence="6 7">F0489</strain>
    </source>
</reference>
<dbReference type="AlphaFoldDB" id="J1H8T4"/>
<dbReference type="InterPro" id="IPR050109">
    <property type="entry name" value="HTH-type_TetR-like_transc_reg"/>
</dbReference>
<gene>
    <name evidence="6" type="ORF">HMPREF1318_2133</name>
</gene>
<feature type="domain" description="HTH tetR-type" evidence="5">
    <location>
        <begin position="13"/>
        <end position="73"/>
    </location>
</feature>
<dbReference type="PATRIC" id="fig|1125718.3.peg.1839"/>
<organism evidence="6 7">
    <name type="scientific">Actinomyces massiliensis F0489</name>
    <dbReference type="NCBI Taxonomy" id="1125718"/>
    <lineage>
        <taxon>Bacteria</taxon>
        <taxon>Bacillati</taxon>
        <taxon>Actinomycetota</taxon>
        <taxon>Actinomycetes</taxon>
        <taxon>Actinomycetales</taxon>
        <taxon>Actinomycetaceae</taxon>
        <taxon>Actinomyces</taxon>
    </lineage>
</organism>
<proteinExistence type="predicted"/>
<feature type="DNA-binding region" description="H-T-H motif" evidence="4">
    <location>
        <begin position="36"/>
        <end position="55"/>
    </location>
</feature>
<dbReference type="PRINTS" id="PR00455">
    <property type="entry name" value="HTHTETR"/>
</dbReference>
<sequence>MTPPTDRPDRRVTDTRQRLIDTTLELIDAHGRQEVTLTGVARACGVTTPACYKHFPSKTSLFNAAVRQLSSNLGEQAEQQLQDDPVESLLAIGMILINLAADHPHLFEFNQLSPEAVAALDDPVEEHPLLATTRHEVERLAARERADPERLQLIIWSCLQGYTRLIAVGAASADPDFIRAALHTVITIGDHS</sequence>
<keyword evidence="3" id="KW-0804">Transcription</keyword>
<dbReference type="SUPFAM" id="SSF46689">
    <property type="entry name" value="Homeodomain-like"/>
    <property type="match status" value="1"/>
</dbReference>
<dbReference type="GO" id="GO:0003700">
    <property type="term" value="F:DNA-binding transcription factor activity"/>
    <property type="evidence" value="ECO:0007669"/>
    <property type="project" value="TreeGrafter"/>
</dbReference>
<evidence type="ECO:0000256" key="2">
    <source>
        <dbReference type="ARBA" id="ARBA00023125"/>
    </source>
</evidence>
<dbReference type="InterPro" id="IPR036271">
    <property type="entry name" value="Tet_transcr_reg_TetR-rel_C_sf"/>
</dbReference>
<dbReference type="PROSITE" id="PS50977">
    <property type="entry name" value="HTH_TETR_2"/>
    <property type="match status" value="1"/>
</dbReference>
<dbReference type="SUPFAM" id="SSF48498">
    <property type="entry name" value="Tetracyclin repressor-like, C-terminal domain"/>
    <property type="match status" value="1"/>
</dbReference>
<name>J1H8T4_9ACTO</name>
<dbReference type="RefSeq" id="WP_008732168.1">
    <property type="nucleotide sequence ID" value="NZ_AKFT01000150.1"/>
</dbReference>
<evidence type="ECO:0000313" key="7">
    <source>
        <dbReference type="Proteomes" id="UP000002941"/>
    </source>
</evidence>
<dbReference type="Pfam" id="PF00440">
    <property type="entry name" value="TetR_N"/>
    <property type="match status" value="1"/>
</dbReference>
<dbReference type="EMBL" id="AKFT01000150">
    <property type="protein sequence ID" value="EJF42045.1"/>
    <property type="molecule type" value="Genomic_DNA"/>
</dbReference>